<accession>A0A1V5MA56</accession>
<protein>
    <submittedName>
        <fullName evidence="7">Radical SAM superfamily protein</fullName>
    </submittedName>
</protein>
<dbReference type="CDD" id="cd01335">
    <property type="entry name" value="Radical_SAM"/>
    <property type="match status" value="1"/>
</dbReference>
<dbReference type="GO" id="GO:0051536">
    <property type="term" value="F:iron-sulfur cluster binding"/>
    <property type="evidence" value="ECO:0007669"/>
    <property type="project" value="UniProtKB-KW"/>
</dbReference>
<dbReference type="InterPro" id="IPR013785">
    <property type="entry name" value="Aldolase_TIM"/>
</dbReference>
<keyword evidence="3" id="KW-0479">Metal-binding</keyword>
<evidence type="ECO:0000256" key="5">
    <source>
        <dbReference type="ARBA" id="ARBA00023014"/>
    </source>
</evidence>
<dbReference type="InterPro" id="IPR007197">
    <property type="entry name" value="rSAM"/>
</dbReference>
<reference evidence="7" key="1">
    <citation type="submission" date="2017-02" db="EMBL/GenBank/DDBJ databases">
        <title>Delving into the versatile metabolic prowess of the omnipresent phylum Bacteroidetes.</title>
        <authorList>
            <person name="Nobu M.K."/>
            <person name="Mei R."/>
            <person name="Narihiro T."/>
            <person name="Kuroda K."/>
            <person name="Liu W.-T."/>
        </authorList>
    </citation>
    <scope>NUCLEOTIDE SEQUENCE</scope>
    <source>
        <strain evidence="7">ADurb.Bin417</strain>
    </source>
</reference>
<proteinExistence type="predicted"/>
<evidence type="ECO:0000313" key="7">
    <source>
        <dbReference type="EMBL" id="OPZ89790.1"/>
    </source>
</evidence>
<dbReference type="PANTHER" id="PTHR43409">
    <property type="entry name" value="ANAEROBIC MAGNESIUM-PROTOPORPHYRIN IX MONOMETHYL ESTER CYCLASE-RELATED"/>
    <property type="match status" value="1"/>
</dbReference>
<dbReference type="Proteomes" id="UP000485484">
    <property type="component" value="Unassembled WGS sequence"/>
</dbReference>
<evidence type="ECO:0000256" key="1">
    <source>
        <dbReference type="ARBA" id="ARBA00001966"/>
    </source>
</evidence>
<feature type="domain" description="Elp3/MiaA/NifB-like radical SAM core" evidence="6">
    <location>
        <begin position="6"/>
        <end position="211"/>
    </location>
</feature>
<dbReference type="SFLD" id="SFLDS00029">
    <property type="entry name" value="Radical_SAM"/>
    <property type="match status" value="1"/>
</dbReference>
<dbReference type="GO" id="GO:0003824">
    <property type="term" value="F:catalytic activity"/>
    <property type="evidence" value="ECO:0007669"/>
    <property type="project" value="InterPro"/>
</dbReference>
<dbReference type="GO" id="GO:0046872">
    <property type="term" value="F:metal ion binding"/>
    <property type="evidence" value="ECO:0007669"/>
    <property type="project" value="UniProtKB-KW"/>
</dbReference>
<gene>
    <name evidence="7" type="ORF">BWY73_01442</name>
</gene>
<dbReference type="Gene3D" id="3.20.20.70">
    <property type="entry name" value="Aldolase class I"/>
    <property type="match status" value="1"/>
</dbReference>
<evidence type="ECO:0000256" key="2">
    <source>
        <dbReference type="ARBA" id="ARBA00022691"/>
    </source>
</evidence>
<comment type="caution">
    <text evidence="7">The sequence shown here is derived from an EMBL/GenBank/DDBJ whole genome shotgun (WGS) entry which is preliminary data.</text>
</comment>
<dbReference type="AlphaFoldDB" id="A0A1V5MA56"/>
<organism evidence="7">
    <name type="scientific">candidate division TA06 bacterium ADurb.Bin417</name>
    <dbReference type="NCBI Taxonomy" id="1852828"/>
    <lineage>
        <taxon>Bacteria</taxon>
        <taxon>Bacteria division TA06</taxon>
    </lineage>
</organism>
<dbReference type="Pfam" id="PF04055">
    <property type="entry name" value="Radical_SAM"/>
    <property type="match status" value="1"/>
</dbReference>
<dbReference type="InterPro" id="IPR058240">
    <property type="entry name" value="rSAM_sf"/>
</dbReference>
<dbReference type="InterPro" id="IPR006638">
    <property type="entry name" value="Elp3/MiaA/NifB-like_rSAM"/>
</dbReference>
<keyword evidence="4" id="KW-0408">Iron</keyword>
<comment type="cofactor">
    <cofactor evidence="1">
        <name>[4Fe-4S] cluster</name>
        <dbReference type="ChEBI" id="CHEBI:49883"/>
    </cofactor>
</comment>
<name>A0A1V5MA56_UNCT6</name>
<dbReference type="EMBL" id="MWAK01000327">
    <property type="protein sequence ID" value="OPZ89790.1"/>
    <property type="molecule type" value="Genomic_DNA"/>
</dbReference>
<dbReference type="SFLD" id="SFLDG01082">
    <property type="entry name" value="B12-binding_domain_containing"/>
    <property type="match status" value="1"/>
</dbReference>
<dbReference type="InterPro" id="IPR051198">
    <property type="entry name" value="BchE-like"/>
</dbReference>
<evidence type="ECO:0000256" key="4">
    <source>
        <dbReference type="ARBA" id="ARBA00023004"/>
    </source>
</evidence>
<keyword evidence="2" id="KW-0949">S-adenosyl-L-methionine</keyword>
<keyword evidence="5" id="KW-0411">Iron-sulfur</keyword>
<dbReference type="SUPFAM" id="SSF102114">
    <property type="entry name" value="Radical SAM enzymes"/>
    <property type="match status" value="1"/>
</dbReference>
<dbReference type="PANTHER" id="PTHR43409:SF7">
    <property type="entry name" value="BLL1977 PROTEIN"/>
    <property type="match status" value="1"/>
</dbReference>
<dbReference type="SMART" id="SM00729">
    <property type="entry name" value="Elp3"/>
    <property type="match status" value="1"/>
</dbReference>
<sequence>MGQQFLFDNMLAALGCRAGCEFCATSAFFKYRKIRVAAPAELWSHIKRNIREKDVAFNWIYDEDFFADPDYVREFAALMKKDPDFDLKKVCWGGYGSVRTLSRFTAEELAGMGVTSLWIGVESKFSELPKRQGRDIKEVFDSFRKAGIQIVGSFIIGWDFQTPANVREDINYLVSLNPTFCQVSSLMPCPGTRFWDKVVEEGRLKADQFRWDHFHLYSSIHKHRNLDEREIPGLMKLTHQSLLEENGPSVYRLFEVHLKGYASFKDSADPQLRRRAEMHREWCFRAYPILFTARVYTPGGRLAPRVAALYREYVELVGKPTFGQRCQAVFFFLYATLLKVRSFFPRRISQPSYQRYVYAGGES</sequence>
<evidence type="ECO:0000259" key="6">
    <source>
        <dbReference type="SMART" id="SM00729"/>
    </source>
</evidence>
<evidence type="ECO:0000256" key="3">
    <source>
        <dbReference type="ARBA" id="ARBA00022723"/>
    </source>
</evidence>